<gene>
    <name evidence="2" type="ORF">SAMN02745704_01491</name>
</gene>
<dbReference type="RefSeq" id="WP_078717061.1">
    <property type="nucleotide sequence ID" value="NZ_FUYC01000005.1"/>
</dbReference>
<proteinExistence type="predicted"/>
<feature type="chain" id="PRO_5013363954" evidence="1">
    <location>
        <begin position="29"/>
        <end position="291"/>
    </location>
</feature>
<evidence type="ECO:0000313" key="2">
    <source>
        <dbReference type="EMBL" id="SKA82033.1"/>
    </source>
</evidence>
<dbReference type="Gene3D" id="3.40.50.1980">
    <property type="entry name" value="Nitrogenase molybdenum iron protein domain"/>
    <property type="match status" value="1"/>
</dbReference>
<organism evidence="2 3">
    <name type="scientific">Paucidesulfovibrio gracilis DSM 16080</name>
    <dbReference type="NCBI Taxonomy" id="1121449"/>
    <lineage>
        <taxon>Bacteria</taxon>
        <taxon>Pseudomonadati</taxon>
        <taxon>Thermodesulfobacteriota</taxon>
        <taxon>Desulfovibrionia</taxon>
        <taxon>Desulfovibrionales</taxon>
        <taxon>Desulfovibrionaceae</taxon>
        <taxon>Paucidesulfovibrio</taxon>
    </lineage>
</organism>
<dbReference type="Proteomes" id="UP000190027">
    <property type="component" value="Unassembled WGS sequence"/>
</dbReference>
<feature type="signal peptide" evidence="1">
    <location>
        <begin position="1"/>
        <end position="28"/>
    </location>
</feature>
<dbReference type="GO" id="GO:0046872">
    <property type="term" value="F:metal ion binding"/>
    <property type="evidence" value="ECO:0007669"/>
    <property type="project" value="InterPro"/>
</dbReference>
<dbReference type="Pfam" id="PF01297">
    <property type="entry name" value="ZnuA"/>
    <property type="match status" value="1"/>
</dbReference>
<dbReference type="SUPFAM" id="SSF53807">
    <property type="entry name" value="Helical backbone' metal receptor"/>
    <property type="match status" value="1"/>
</dbReference>
<dbReference type="InterPro" id="IPR006127">
    <property type="entry name" value="ZnuA-like"/>
</dbReference>
<dbReference type="OrthoDB" id="5456598at2"/>
<name>A0A1T4WXE5_9BACT</name>
<keyword evidence="3" id="KW-1185">Reference proteome</keyword>
<evidence type="ECO:0000313" key="3">
    <source>
        <dbReference type="Proteomes" id="UP000190027"/>
    </source>
</evidence>
<keyword evidence="1" id="KW-0732">Signal</keyword>
<dbReference type="EMBL" id="FUYC01000005">
    <property type="protein sequence ID" value="SKA82033.1"/>
    <property type="molecule type" value="Genomic_DNA"/>
</dbReference>
<reference evidence="2 3" key="1">
    <citation type="submission" date="2017-02" db="EMBL/GenBank/DDBJ databases">
        <authorList>
            <person name="Peterson S.W."/>
        </authorList>
    </citation>
    <scope>NUCLEOTIDE SEQUENCE [LARGE SCALE GENOMIC DNA]</scope>
    <source>
        <strain evidence="2 3">DSM 16080</strain>
    </source>
</reference>
<protein>
    <submittedName>
        <fullName evidence="2">Zinc transport system substrate-binding protein</fullName>
    </submittedName>
</protein>
<dbReference type="GO" id="GO:0030001">
    <property type="term" value="P:metal ion transport"/>
    <property type="evidence" value="ECO:0007669"/>
    <property type="project" value="InterPro"/>
</dbReference>
<sequence>MSRSIFRFLTLTLGVLLLSAWTPSQAMAGERPCALAGTSTVADILTDLGGDRLQVRLLIPGGSCPGHYDLRPGDLRFLGQADLLVLEYFQKDMPNMRNLVRAAANPELELLNLPEETCALLPKAQERLTLFLADRLASRWPGEATAIRGAADRRIERIRAVGDREQRRLAALGLHPGKAAADAPAVLCSALQEPLADWAGLRVVGTYGRPEDLTPECFERLLNLGREHRVRAVLDNIQSGPGAGRGLAESLGAGRADLSSFPGGVPGEDQWEAVFTGNIDRMIRALQHNGE</sequence>
<dbReference type="STRING" id="1121449.SAMN02745704_01491"/>
<accession>A0A1T4WXE5</accession>
<evidence type="ECO:0000256" key="1">
    <source>
        <dbReference type="SAM" id="SignalP"/>
    </source>
</evidence>
<dbReference type="AlphaFoldDB" id="A0A1T4WXE5"/>